<accession>A0A9W9T865</accession>
<evidence type="ECO:0000313" key="2">
    <source>
        <dbReference type="Proteomes" id="UP001150942"/>
    </source>
</evidence>
<gene>
    <name evidence="1" type="ORF">N7449_000070</name>
</gene>
<name>A0A9W9T865_9EURO</name>
<proteinExistence type="predicted"/>
<dbReference type="AlphaFoldDB" id="A0A9W9T865"/>
<sequence length="73" mass="8618">MELSATKKYTPMTRVRYEQPHRHGVYADPNWYKSMEYVDLKAQVFRVLAEGMCLPAFTFSLTHHQVDTKEKPI</sequence>
<dbReference type="OrthoDB" id="10381989at2759"/>
<evidence type="ECO:0000313" key="1">
    <source>
        <dbReference type="EMBL" id="KAJ5212901.1"/>
    </source>
</evidence>
<keyword evidence="2" id="KW-1185">Reference proteome</keyword>
<reference evidence="1" key="1">
    <citation type="submission" date="2022-11" db="EMBL/GenBank/DDBJ databases">
        <authorList>
            <person name="Petersen C."/>
        </authorList>
    </citation>
    <scope>NUCLEOTIDE SEQUENCE</scope>
    <source>
        <strain evidence="1">IBT 20477</strain>
    </source>
</reference>
<comment type="caution">
    <text evidence="1">The sequence shown here is derived from an EMBL/GenBank/DDBJ whole genome shotgun (WGS) entry which is preliminary data.</text>
</comment>
<dbReference type="Proteomes" id="UP001150942">
    <property type="component" value="Unassembled WGS sequence"/>
</dbReference>
<reference evidence="1" key="2">
    <citation type="journal article" date="2023" name="IMA Fungus">
        <title>Comparative genomic study of the Penicillium genus elucidates a diverse pangenome and 15 lateral gene transfer events.</title>
        <authorList>
            <person name="Petersen C."/>
            <person name="Sorensen T."/>
            <person name="Nielsen M.R."/>
            <person name="Sondergaard T.E."/>
            <person name="Sorensen J.L."/>
            <person name="Fitzpatrick D.A."/>
            <person name="Frisvad J.C."/>
            <person name="Nielsen K.L."/>
        </authorList>
    </citation>
    <scope>NUCLEOTIDE SEQUENCE</scope>
    <source>
        <strain evidence="1">IBT 20477</strain>
    </source>
</reference>
<protein>
    <submittedName>
        <fullName evidence="1">Uncharacterized protein</fullName>
    </submittedName>
</protein>
<organism evidence="1 2">
    <name type="scientific">Penicillium cf. viridicatum</name>
    <dbReference type="NCBI Taxonomy" id="2972119"/>
    <lineage>
        <taxon>Eukaryota</taxon>
        <taxon>Fungi</taxon>
        <taxon>Dikarya</taxon>
        <taxon>Ascomycota</taxon>
        <taxon>Pezizomycotina</taxon>
        <taxon>Eurotiomycetes</taxon>
        <taxon>Eurotiomycetidae</taxon>
        <taxon>Eurotiales</taxon>
        <taxon>Aspergillaceae</taxon>
        <taxon>Penicillium</taxon>
    </lineage>
</organism>
<dbReference type="EMBL" id="JAPQKQ010000001">
    <property type="protein sequence ID" value="KAJ5212901.1"/>
    <property type="molecule type" value="Genomic_DNA"/>
</dbReference>